<evidence type="ECO:0000313" key="3">
    <source>
        <dbReference type="Proteomes" id="UP001479290"/>
    </source>
</evidence>
<dbReference type="PROSITE" id="PS50010">
    <property type="entry name" value="DH_2"/>
    <property type="match status" value="1"/>
</dbReference>
<dbReference type="AlphaFoldDB" id="A0AAW2AKV9"/>
<dbReference type="SMART" id="SM00325">
    <property type="entry name" value="RhoGEF"/>
    <property type="match status" value="1"/>
</dbReference>
<keyword evidence="3" id="KW-1185">Reference proteome</keyword>
<dbReference type="PANTHER" id="PTHR12845:SF2">
    <property type="entry name" value="DH DOMAIN-CONTAINING PROTEIN-RELATED"/>
    <property type="match status" value="1"/>
</dbReference>
<accession>A0AAW2AKV9</accession>
<dbReference type="GO" id="GO:0005634">
    <property type="term" value="C:nucleus"/>
    <property type="evidence" value="ECO:0007669"/>
    <property type="project" value="TreeGrafter"/>
</dbReference>
<dbReference type="Gene3D" id="1.20.900.10">
    <property type="entry name" value="Dbl homology (DH) domain"/>
    <property type="match status" value="1"/>
</dbReference>
<name>A0AAW2AKV9_CULAL</name>
<dbReference type="Gene3D" id="2.30.29.30">
    <property type="entry name" value="Pleckstrin-homology domain (PH domain)/Phosphotyrosine-binding domain (PTB)"/>
    <property type="match status" value="1"/>
</dbReference>
<dbReference type="GO" id="GO:0005737">
    <property type="term" value="C:cytoplasm"/>
    <property type="evidence" value="ECO:0007669"/>
    <property type="project" value="TreeGrafter"/>
</dbReference>
<dbReference type="EMBL" id="JAWDJR010000006">
    <property type="protein sequence ID" value="KAK9973508.1"/>
    <property type="molecule type" value="Genomic_DNA"/>
</dbReference>
<dbReference type="Pfam" id="PF00621">
    <property type="entry name" value="RhoGEF"/>
    <property type="match status" value="1"/>
</dbReference>
<dbReference type="SUPFAM" id="SSF48065">
    <property type="entry name" value="DBL homology domain (DH-domain)"/>
    <property type="match status" value="1"/>
</dbReference>
<comment type="caution">
    <text evidence="2">The sequence shown here is derived from an EMBL/GenBank/DDBJ whole genome shotgun (WGS) entry which is preliminary data.</text>
</comment>
<evidence type="ECO:0000259" key="1">
    <source>
        <dbReference type="PROSITE" id="PS50010"/>
    </source>
</evidence>
<dbReference type="InterPro" id="IPR035899">
    <property type="entry name" value="DBL_dom_sf"/>
</dbReference>
<dbReference type="InterPro" id="IPR000219">
    <property type="entry name" value="DH_dom"/>
</dbReference>
<dbReference type="Proteomes" id="UP001479290">
    <property type="component" value="Unassembled WGS sequence"/>
</dbReference>
<sequence length="525" mass="59555">MEDGRIWADRDGVTEALDARLDEHSLKTNVEDCEASGGLCYASEGLAEALRSVASSQLWNVMGFSLPLSSLFSSESFRRKSSDMLCEENEMKREDAMEVNAEQEESYVANFESEYINSSVPLYQEYWMSSVKKDLHRAQHTGLSELVTSMRLPGLKTPPPLSPTSVLSPPGLQAKPYALWQELPQVKGLLNSLSAQEIQLQEAMFELIVSEASYQKSLVVALNVFQCSAELKQTLSRVQHHVLFSNLKDVCRVSERILQDLESHLRQDVVMSRVGDIVLKHQQDFQQVYVPYITNMMYQEAVITQLLQGNRKFALILKKLEKDPQCQRQTLKSFLILPFQRITRMTLLLENILKRAKGVCPNVSNLTEAIEAVRKIVEECDRSVQQMKRTELLVCLDKLVDFGNVKSIPLITRGRHLIQEGTLKQLIIGGNHKVSVVSRRDVYIHLFNDLLLLSVRSGNRFVVQDHALFPDNVHAEEIKTTILGLPPDSLLLHLTKNHNRSSTALIFAARTRLEKETWIKVLSSK</sequence>
<gene>
    <name evidence="2" type="ORF">ABG768_024234</name>
</gene>
<proteinExistence type="predicted"/>
<reference evidence="2 3" key="1">
    <citation type="submission" date="2024-05" db="EMBL/GenBank/DDBJ databases">
        <title>A high-quality chromosomal-level genome assembly of Topmouth culter (Culter alburnus).</title>
        <authorList>
            <person name="Zhao H."/>
        </authorList>
    </citation>
    <scope>NUCLEOTIDE SEQUENCE [LARGE SCALE GENOMIC DNA]</scope>
    <source>
        <strain evidence="2">CATC2023</strain>
        <tissue evidence="2">Muscle</tissue>
    </source>
</reference>
<protein>
    <recommendedName>
        <fullName evidence="1">DH domain-containing protein</fullName>
    </recommendedName>
</protein>
<organism evidence="2 3">
    <name type="scientific">Culter alburnus</name>
    <name type="common">Topmouth culter</name>
    <dbReference type="NCBI Taxonomy" id="194366"/>
    <lineage>
        <taxon>Eukaryota</taxon>
        <taxon>Metazoa</taxon>
        <taxon>Chordata</taxon>
        <taxon>Craniata</taxon>
        <taxon>Vertebrata</taxon>
        <taxon>Euteleostomi</taxon>
        <taxon>Actinopterygii</taxon>
        <taxon>Neopterygii</taxon>
        <taxon>Teleostei</taxon>
        <taxon>Ostariophysi</taxon>
        <taxon>Cypriniformes</taxon>
        <taxon>Xenocyprididae</taxon>
        <taxon>Xenocypridinae</taxon>
        <taxon>Culter</taxon>
    </lineage>
</organism>
<dbReference type="CDD" id="cd00160">
    <property type="entry name" value="RhoGEF"/>
    <property type="match status" value="1"/>
</dbReference>
<dbReference type="SUPFAM" id="SSF50729">
    <property type="entry name" value="PH domain-like"/>
    <property type="match status" value="1"/>
</dbReference>
<dbReference type="InterPro" id="IPR011993">
    <property type="entry name" value="PH-like_dom_sf"/>
</dbReference>
<dbReference type="GO" id="GO:0005085">
    <property type="term" value="F:guanyl-nucleotide exchange factor activity"/>
    <property type="evidence" value="ECO:0007669"/>
    <property type="project" value="InterPro"/>
</dbReference>
<dbReference type="PANTHER" id="PTHR12845">
    <property type="entry name" value="GUANINE NUCLEOTIDE EXCHANGE FACTOR"/>
    <property type="match status" value="1"/>
</dbReference>
<feature type="domain" description="DH" evidence="1">
    <location>
        <begin position="199"/>
        <end position="383"/>
    </location>
</feature>
<evidence type="ECO:0000313" key="2">
    <source>
        <dbReference type="EMBL" id="KAK9973508.1"/>
    </source>
</evidence>
<dbReference type="InterPro" id="IPR047271">
    <property type="entry name" value="Ephexin-like"/>
</dbReference>